<dbReference type="AlphaFoldDB" id="A0A2K1STF5"/>
<evidence type="ECO:0000313" key="4">
    <source>
        <dbReference type="EMBL" id="PNS42817.1"/>
    </source>
</evidence>
<gene>
    <name evidence="4" type="ORF">BFS05_06165</name>
</gene>
<accession>A0A2K1STF5</accession>
<evidence type="ECO:0000259" key="3">
    <source>
        <dbReference type="Pfam" id="PF13828"/>
    </source>
</evidence>
<keyword evidence="2" id="KW-1133">Transmembrane helix</keyword>
<keyword evidence="2" id="KW-0472">Membrane</keyword>
<sequence length="190" mass="22134">MYPDDNQYQNTYNASNQYQDPQYKDPQYVDPQYQDPQTVNNYSGSQYAVQPYTKPDYSAYGYNRGYTNGYDDGYNNGYNNGYNVNGGYDRYPAGRYDYYDDYEYRENNHYNVFAIIGFIFSLIGNAVIGLPFSFVALNQIKRTNEKGKGLATAGVIIGFIWLAFWLVVIVFYIAAIIWASSQTHYYYSYY</sequence>
<dbReference type="Proteomes" id="UP000236146">
    <property type="component" value="Unassembled WGS sequence"/>
</dbReference>
<feature type="compositionally biased region" description="Polar residues" evidence="1">
    <location>
        <begin position="1"/>
        <end position="16"/>
    </location>
</feature>
<feature type="compositionally biased region" description="Low complexity" evidence="1">
    <location>
        <begin position="17"/>
        <end position="34"/>
    </location>
</feature>
<comment type="caution">
    <text evidence="4">The sequence shown here is derived from an EMBL/GenBank/DDBJ whole genome shotgun (WGS) entry which is preliminary data.</text>
</comment>
<feature type="domain" description="DUF4190" evidence="3">
    <location>
        <begin position="112"/>
        <end position="167"/>
    </location>
</feature>
<evidence type="ECO:0000256" key="2">
    <source>
        <dbReference type="SAM" id="Phobius"/>
    </source>
</evidence>
<proteinExistence type="predicted"/>
<name>A0A2K1STF5_GARVA</name>
<dbReference type="OrthoDB" id="4374883at2"/>
<organism evidence="4 5">
    <name type="scientific">Gardnerella vaginalis</name>
    <dbReference type="NCBI Taxonomy" id="2702"/>
    <lineage>
        <taxon>Bacteria</taxon>
        <taxon>Bacillati</taxon>
        <taxon>Actinomycetota</taxon>
        <taxon>Actinomycetes</taxon>
        <taxon>Bifidobacteriales</taxon>
        <taxon>Bifidobacteriaceae</taxon>
        <taxon>Gardnerella</taxon>
    </lineage>
</organism>
<evidence type="ECO:0000256" key="1">
    <source>
        <dbReference type="SAM" id="MobiDB-lite"/>
    </source>
</evidence>
<dbReference type="Pfam" id="PF13828">
    <property type="entry name" value="DUF4190"/>
    <property type="match status" value="1"/>
</dbReference>
<dbReference type="InterPro" id="IPR025241">
    <property type="entry name" value="DUF4190"/>
</dbReference>
<feature type="region of interest" description="Disordered" evidence="1">
    <location>
        <begin position="1"/>
        <end position="34"/>
    </location>
</feature>
<dbReference type="RefSeq" id="WP_103085088.1">
    <property type="nucleotide sequence ID" value="NZ_MNLH01000009.1"/>
</dbReference>
<keyword evidence="2" id="KW-0812">Transmembrane</keyword>
<protein>
    <recommendedName>
        <fullName evidence="3">DUF4190 domain-containing protein</fullName>
    </recommendedName>
</protein>
<reference evidence="4 5" key="1">
    <citation type="submission" date="2016-10" db="EMBL/GenBank/DDBJ databases">
        <authorList>
            <person name="Varghese N."/>
        </authorList>
    </citation>
    <scope>NUCLEOTIDE SEQUENCE [LARGE SCALE GENOMIC DNA]</scope>
    <source>
        <strain evidence="4 5">KA00225</strain>
    </source>
</reference>
<evidence type="ECO:0000313" key="5">
    <source>
        <dbReference type="Proteomes" id="UP000236146"/>
    </source>
</evidence>
<dbReference type="EMBL" id="MNLH01000009">
    <property type="protein sequence ID" value="PNS42817.1"/>
    <property type="molecule type" value="Genomic_DNA"/>
</dbReference>
<feature type="transmembrane region" description="Helical" evidence="2">
    <location>
        <begin position="149"/>
        <end position="179"/>
    </location>
</feature>
<feature type="transmembrane region" description="Helical" evidence="2">
    <location>
        <begin position="112"/>
        <end position="137"/>
    </location>
</feature>